<protein>
    <recommendedName>
        <fullName evidence="3">Phage protein</fullName>
    </recommendedName>
</protein>
<dbReference type="Proteomes" id="UP000710815">
    <property type="component" value="Unassembled WGS sequence"/>
</dbReference>
<accession>A0ABS9VSR7</accession>
<comment type="caution">
    <text evidence="1">The sequence shown here is derived from an EMBL/GenBank/DDBJ whole genome shotgun (WGS) entry which is preliminary data.</text>
</comment>
<keyword evidence="2" id="KW-1185">Reference proteome</keyword>
<name>A0ABS9VSR7_9BIFI</name>
<evidence type="ECO:0000313" key="2">
    <source>
        <dbReference type="Proteomes" id="UP000710815"/>
    </source>
</evidence>
<sequence>MAVNAEKLVMDWLNADPSIKDSYPARFDVPAESTASHPIPFITVEQVGGADEPFRNLPLIAVQVWGESRWLVSEAASRLVVPRLKRIIERPSVAAVELTGRTHFPMPDGRSRYQILVQLVVESGDLF</sequence>
<dbReference type="EMBL" id="JAFEJT020000004">
    <property type="protein sequence ID" value="MCH9275001.1"/>
    <property type="molecule type" value="Genomic_DNA"/>
</dbReference>
<dbReference type="RefSeq" id="WP_241512834.1">
    <property type="nucleotide sequence ID" value="NZ_JAFEJT020000004.1"/>
</dbReference>
<evidence type="ECO:0008006" key="3">
    <source>
        <dbReference type="Google" id="ProtNLM"/>
    </source>
</evidence>
<proteinExistence type="predicted"/>
<reference evidence="1 2" key="2">
    <citation type="journal article" date="2021" name="Syst. Appl. Microbiol.">
        <title>Phylogenetic classification of ten novel species belonging to the genus Bifidobacterium comprising B. phasiani sp. nov., B. pongonis sp. nov., B. saguinibicoloris sp. nov., B. colobi sp. nov., B. simiiventris sp. nov., B. santillanense sp. nov., B. miconis sp. nov., B. amazonense sp. nov., B. pluvialisilvae sp. nov., and B. miconisargentati sp. nov.</title>
        <authorList>
            <person name="Lugli G.A."/>
            <person name="Calvete-Torre I."/>
            <person name="Alessandri G."/>
            <person name="Milani C."/>
            <person name="Turroni F."/>
            <person name="Laiolo P."/>
            <person name="Ossiprandi M.C."/>
            <person name="Margolles A."/>
            <person name="Ruiz L."/>
            <person name="Ventura M."/>
        </authorList>
    </citation>
    <scope>NUCLEOTIDE SEQUENCE [LARGE SCALE GENOMIC DNA]</scope>
    <source>
        <strain evidence="1 2">MA1</strain>
    </source>
</reference>
<reference evidence="1 2" key="1">
    <citation type="journal article" date="2021" name="Environ. Microbiol.">
        <title>Genetic insights into the dark matter of the mammalian gut microbiota through targeted genome reconstruction.</title>
        <authorList>
            <person name="Lugli G.A."/>
            <person name="Alessandri G."/>
            <person name="Milani C."/>
            <person name="Viappiani A."/>
            <person name="Fontana F."/>
            <person name="Tarracchini C."/>
            <person name="Mancabelli L."/>
            <person name="Argentini C."/>
            <person name="Ruiz L."/>
            <person name="Margolles A."/>
            <person name="van Sinderen D."/>
            <person name="Turroni F."/>
            <person name="Ventura M."/>
        </authorList>
    </citation>
    <scope>NUCLEOTIDE SEQUENCE [LARGE SCALE GENOMIC DNA]</scope>
    <source>
        <strain evidence="1 2">MA1</strain>
    </source>
</reference>
<organism evidence="1 2">
    <name type="scientific">Bifidobacterium amazonense</name>
    <dbReference type="NCBI Taxonomy" id="2809027"/>
    <lineage>
        <taxon>Bacteria</taxon>
        <taxon>Bacillati</taxon>
        <taxon>Actinomycetota</taxon>
        <taxon>Actinomycetes</taxon>
        <taxon>Bifidobacteriales</taxon>
        <taxon>Bifidobacteriaceae</taxon>
        <taxon>Bifidobacterium</taxon>
    </lineage>
</organism>
<gene>
    <name evidence="1" type="ORF">JS533_001690</name>
</gene>
<evidence type="ECO:0000313" key="1">
    <source>
        <dbReference type="EMBL" id="MCH9275001.1"/>
    </source>
</evidence>